<feature type="transmembrane region" description="Helical" evidence="1">
    <location>
        <begin position="67"/>
        <end position="87"/>
    </location>
</feature>
<evidence type="ECO:0000259" key="2">
    <source>
        <dbReference type="Pfam" id="PF09822"/>
    </source>
</evidence>
<feature type="transmembrane region" description="Helical" evidence="1">
    <location>
        <begin position="12"/>
        <end position="31"/>
    </location>
</feature>
<accession>A0A249MU37</accession>
<evidence type="ECO:0000313" key="3">
    <source>
        <dbReference type="EMBL" id="ASY44812.1"/>
    </source>
</evidence>
<feature type="transmembrane region" description="Helical" evidence="1">
    <location>
        <begin position="372"/>
        <end position="390"/>
    </location>
</feature>
<evidence type="ECO:0000256" key="1">
    <source>
        <dbReference type="SAM" id="Phobius"/>
    </source>
</evidence>
<dbReference type="Pfam" id="PF09822">
    <property type="entry name" value="ABC_transp_aux"/>
    <property type="match status" value="1"/>
</dbReference>
<feature type="domain" description="ABC-type uncharacterised transport system" evidence="2">
    <location>
        <begin position="147"/>
        <end position="261"/>
    </location>
</feature>
<evidence type="ECO:0000313" key="4">
    <source>
        <dbReference type="Proteomes" id="UP000217141"/>
    </source>
</evidence>
<dbReference type="InterPro" id="IPR019196">
    <property type="entry name" value="ABC_transp_unknown"/>
</dbReference>
<dbReference type="AlphaFoldDB" id="A0A249MU37"/>
<keyword evidence="1" id="KW-0472">Membrane</keyword>
<feature type="transmembrane region" description="Helical" evidence="1">
    <location>
        <begin position="120"/>
        <end position="137"/>
    </location>
</feature>
<keyword evidence="1" id="KW-1133">Transmembrane helix</keyword>
<proteinExistence type="predicted"/>
<feature type="transmembrane region" description="Helical" evidence="1">
    <location>
        <begin position="43"/>
        <end position="60"/>
    </location>
</feature>
<name>A0A249MU37_SPHXE</name>
<protein>
    <submittedName>
        <fullName evidence="3">ABC transporter</fullName>
    </submittedName>
</protein>
<organism evidence="3 4">
    <name type="scientific">Sphingobium xenophagum</name>
    <dbReference type="NCBI Taxonomy" id="121428"/>
    <lineage>
        <taxon>Bacteria</taxon>
        <taxon>Pseudomonadati</taxon>
        <taxon>Pseudomonadota</taxon>
        <taxon>Alphaproteobacteria</taxon>
        <taxon>Sphingomonadales</taxon>
        <taxon>Sphingomonadaceae</taxon>
        <taxon>Sphingobium</taxon>
    </lineage>
</organism>
<dbReference type="KEGG" id="shyd:CJD35_10395"/>
<reference evidence="3 4" key="1">
    <citation type="submission" date="2017-08" db="EMBL/GenBank/DDBJ databases">
        <title>Whole Genome Sequence of Sphingobium hydrophobicum C1: Insights into Adaption to the Electronic-waste Contaminated Sediment.</title>
        <authorList>
            <person name="Song D."/>
            <person name="Chen X."/>
            <person name="Xu M."/>
        </authorList>
    </citation>
    <scope>NUCLEOTIDE SEQUENCE [LARGE SCALE GENOMIC DNA]</scope>
    <source>
        <strain evidence="3 4">C1</strain>
    </source>
</reference>
<dbReference type="Proteomes" id="UP000217141">
    <property type="component" value="Chromosome I"/>
</dbReference>
<feature type="transmembrane region" description="Helical" evidence="1">
    <location>
        <begin position="93"/>
        <end position="113"/>
    </location>
</feature>
<dbReference type="EMBL" id="CP022745">
    <property type="protein sequence ID" value="ASY44812.1"/>
    <property type="molecule type" value="Genomic_DNA"/>
</dbReference>
<sequence length="399" mass="42803">MNDGRVKVPRRLTIFLILFLPVVAALVAGLARAWRSGGQADPWTWALPAALMVALMGQLLAKNLWRWLLWIAIGATGAALIFCTIAAARPPDLWAAVGLLLMTLLAGLGSRGLREGGTRLIAVGLLALAGLLAWRGPAQPLTPVADRPVLAVITALPLFWAEGARADAPIITVLRTRFTMRPLDDPRALAGSGARALLLAQPRAMTAEELVAIDAWVRAGGTALVLADPLLRWPTALPPGDRRRAPSISLLGPLLAHWGVEPGGLDEAETRHFLDDGQLVTLSGTQAFTGRQPGCIPPRGAIMRCRIGQGRVVLVGDADLIDDRLWLADPASPLDPRAWAADTPALVGRCLGASIAQGRHWFREARDVVTGLRWALIFGTGWAILGMVLFRRTEQRVEQ</sequence>
<dbReference type="RefSeq" id="WP_017184116.1">
    <property type="nucleotide sequence ID" value="NZ_CP022745.1"/>
</dbReference>
<keyword evidence="1" id="KW-0812">Transmembrane</keyword>
<gene>
    <name evidence="3" type="ORF">CJD35_10395</name>
</gene>